<reference evidence="2 3" key="1">
    <citation type="submission" date="2019-02" db="EMBL/GenBank/DDBJ databases">
        <title>Deep-cultivation of Planctomycetes and their phenomic and genomic characterization uncovers novel biology.</title>
        <authorList>
            <person name="Wiegand S."/>
            <person name="Jogler M."/>
            <person name="Boedeker C."/>
            <person name="Pinto D."/>
            <person name="Vollmers J."/>
            <person name="Rivas-Marin E."/>
            <person name="Kohn T."/>
            <person name="Peeters S.H."/>
            <person name="Heuer A."/>
            <person name="Rast P."/>
            <person name="Oberbeckmann S."/>
            <person name="Bunk B."/>
            <person name="Jeske O."/>
            <person name="Meyerdierks A."/>
            <person name="Storesund J.E."/>
            <person name="Kallscheuer N."/>
            <person name="Luecker S."/>
            <person name="Lage O.M."/>
            <person name="Pohl T."/>
            <person name="Merkel B.J."/>
            <person name="Hornburger P."/>
            <person name="Mueller R.-W."/>
            <person name="Bruemmer F."/>
            <person name="Labrenz M."/>
            <person name="Spormann A.M."/>
            <person name="Op den Camp H."/>
            <person name="Overmann J."/>
            <person name="Amann R."/>
            <person name="Jetten M.S.M."/>
            <person name="Mascher T."/>
            <person name="Medema M.H."/>
            <person name="Devos D.P."/>
            <person name="Kaster A.-K."/>
            <person name="Ovreas L."/>
            <person name="Rohde M."/>
            <person name="Galperin M.Y."/>
            <person name="Jogler C."/>
        </authorList>
    </citation>
    <scope>NUCLEOTIDE SEQUENCE [LARGE SCALE GENOMIC DNA]</scope>
    <source>
        <strain evidence="2 3">Mal4</strain>
    </source>
</reference>
<proteinExistence type="predicted"/>
<evidence type="ECO:0000313" key="2">
    <source>
        <dbReference type="EMBL" id="QDU39157.1"/>
    </source>
</evidence>
<dbReference type="OrthoDB" id="9815602at2"/>
<sequence>MRIVTVTGLLTAVIALLLVGCGTGNEPAGPSADAEGNAPIKVRLALNWYPEAEHGGYYAALVNGYYADEGLDVEIIPGGPNSPVIQRVARGDVEFGIENADRVLVGRAQGADIVTVMAPIQTNPQCLMVHAESGIESFEELKDLTLMMSSGAPWAIYLQKQLPLEGCEIVPNPGSVAQFLANKETAQQGYVFSEPYVVREKGGEARPLMIADLGYNPYTSVLIVSSKQIEQNAEVVQKMVRASVRGWKAYLESPEETNRYIHEQNPEMSVDILAFGADQVRPLCITAEVPLDRLGTMTADRWQTMADQLIEVDAIEAGQVTPSEAFTLEFLDPVAEPSTGEASTGTDP</sequence>
<dbReference type="Proteomes" id="UP000320496">
    <property type="component" value="Chromosome"/>
</dbReference>
<dbReference type="PROSITE" id="PS51257">
    <property type="entry name" value="PROKAR_LIPOPROTEIN"/>
    <property type="match status" value="1"/>
</dbReference>
<dbReference type="InterPro" id="IPR015168">
    <property type="entry name" value="SsuA/THI5"/>
</dbReference>
<evidence type="ECO:0000259" key="1">
    <source>
        <dbReference type="Pfam" id="PF09084"/>
    </source>
</evidence>
<accession>A0A517Z9J5</accession>
<dbReference type="Gene3D" id="3.40.190.10">
    <property type="entry name" value="Periplasmic binding protein-like II"/>
    <property type="match status" value="2"/>
</dbReference>
<name>A0A517Z9J5_9PLAN</name>
<dbReference type="AlphaFoldDB" id="A0A517Z9J5"/>
<dbReference type="SUPFAM" id="SSF53850">
    <property type="entry name" value="Periplasmic binding protein-like II"/>
    <property type="match status" value="1"/>
</dbReference>
<dbReference type="RefSeq" id="WP_145370369.1">
    <property type="nucleotide sequence ID" value="NZ_CP036275.1"/>
</dbReference>
<dbReference type="KEGG" id="mri:Mal4_34930"/>
<dbReference type="EMBL" id="CP036275">
    <property type="protein sequence ID" value="QDU39157.1"/>
    <property type="molecule type" value="Genomic_DNA"/>
</dbReference>
<dbReference type="GO" id="GO:0009228">
    <property type="term" value="P:thiamine biosynthetic process"/>
    <property type="evidence" value="ECO:0007669"/>
    <property type="project" value="InterPro"/>
</dbReference>
<evidence type="ECO:0000313" key="3">
    <source>
        <dbReference type="Proteomes" id="UP000320496"/>
    </source>
</evidence>
<organism evidence="2 3">
    <name type="scientific">Maioricimonas rarisocia</name>
    <dbReference type="NCBI Taxonomy" id="2528026"/>
    <lineage>
        <taxon>Bacteria</taxon>
        <taxon>Pseudomonadati</taxon>
        <taxon>Planctomycetota</taxon>
        <taxon>Planctomycetia</taxon>
        <taxon>Planctomycetales</taxon>
        <taxon>Planctomycetaceae</taxon>
        <taxon>Maioricimonas</taxon>
    </lineage>
</organism>
<protein>
    <submittedName>
        <fullName evidence="2">NMT1/THI5 like protein</fullName>
    </submittedName>
</protein>
<keyword evidence="3" id="KW-1185">Reference proteome</keyword>
<feature type="domain" description="SsuA/THI5-like" evidence="1">
    <location>
        <begin position="52"/>
        <end position="256"/>
    </location>
</feature>
<dbReference type="Pfam" id="PF09084">
    <property type="entry name" value="NMT1"/>
    <property type="match status" value="1"/>
</dbReference>
<dbReference type="InterPro" id="IPR027939">
    <property type="entry name" value="NMT1/THI5"/>
</dbReference>
<gene>
    <name evidence="2" type="ORF">Mal4_34930</name>
</gene>
<dbReference type="PANTHER" id="PTHR31528">
    <property type="entry name" value="4-AMINO-5-HYDROXYMETHYL-2-METHYLPYRIMIDINE PHOSPHATE SYNTHASE THI11-RELATED"/>
    <property type="match status" value="1"/>
</dbReference>
<dbReference type="PANTHER" id="PTHR31528:SF3">
    <property type="entry name" value="THIAMINE BIOSYNTHESIS PROTEIN HI_0357-RELATED"/>
    <property type="match status" value="1"/>
</dbReference>